<evidence type="ECO:0000313" key="4">
    <source>
        <dbReference type="Proteomes" id="UP000092124"/>
    </source>
</evidence>
<gene>
    <name evidence="3" type="ORF">A6R68_20491</name>
</gene>
<sequence>MHPNSAGQDNPPSGSDSEAPRADPRSPGSFSLLQIWSIHFLTASSLWRLLYLTAKLSMAGPALLPLLNPGPVNPTFRSSLSGPLG</sequence>
<keyword evidence="4" id="KW-1185">Reference proteome</keyword>
<feature type="compositionally biased region" description="Polar residues" evidence="1">
    <location>
        <begin position="1"/>
        <end position="16"/>
    </location>
</feature>
<proteinExistence type="predicted"/>
<dbReference type="EMBL" id="LZPO01017282">
    <property type="protein sequence ID" value="OBS81324.1"/>
    <property type="molecule type" value="Genomic_DNA"/>
</dbReference>
<evidence type="ECO:0000256" key="2">
    <source>
        <dbReference type="SAM" id="Phobius"/>
    </source>
</evidence>
<keyword evidence="2" id="KW-1133">Transmembrane helix</keyword>
<protein>
    <submittedName>
        <fullName evidence="3">Uncharacterized protein</fullName>
    </submittedName>
</protein>
<organism evidence="3 4">
    <name type="scientific">Neotoma lepida</name>
    <name type="common">Desert woodrat</name>
    <dbReference type="NCBI Taxonomy" id="56216"/>
    <lineage>
        <taxon>Eukaryota</taxon>
        <taxon>Metazoa</taxon>
        <taxon>Chordata</taxon>
        <taxon>Craniata</taxon>
        <taxon>Vertebrata</taxon>
        <taxon>Euteleostomi</taxon>
        <taxon>Mammalia</taxon>
        <taxon>Eutheria</taxon>
        <taxon>Euarchontoglires</taxon>
        <taxon>Glires</taxon>
        <taxon>Rodentia</taxon>
        <taxon>Myomorpha</taxon>
        <taxon>Muroidea</taxon>
        <taxon>Cricetidae</taxon>
        <taxon>Neotominae</taxon>
        <taxon>Neotoma</taxon>
    </lineage>
</organism>
<evidence type="ECO:0000256" key="1">
    <source>
        <dbReference type="SAM" id="MobiDB-lite"/>
    </source>
</evidence>
<name>A0A1A6HSY1_NEOLE</name>
<dbReference type="AlphaFoldDB" id="A0A1A6HSY1"/>
<dbReference type="Proteomes" id="UP000092124">
    <property type="component" value="Unassembled WGS sequence"/>
</dbReference>
<reference evidence="3 4" key="1">
    <citation type="submission" date="2016-06" db="EMBL/GenBank/DDBJ databases">
        <title>The Draft Genome Sequence and Annotation of the Desert Woodrat Neotoma lepida.</title>
        <authorList>
            <person name="Campbell M."/>
            <person name="Oakeson K.F."/>
            <person name="Yandell M."/>
            <person name="Halpert J.R."/>
            <person name="Dearing D."/>
        </authorList>
    </citation>
    <scope>NUCLEOTIDE SEQUENCE [LARGE SCALE GENOMIC DNA]</scope>
    <source>
        <strain evidence="3">417</strain>
        <tissue evidence="3">Liver</tissue>
    </source>
</reference>
<comment type="caution">
    <text evidence="3">The sequence shown here is derived from an EMBL/GenBank/DDBJ whole genome shotgun (WGS) entry which is preliminary data.</text>
</comment>
<keyword evidence="2" id="KW-0812">Transmembrane</keyword>
<evidence type="ECO:0000313" key="3">
    <source>
        <dbReference type="EMBL" id="OBS81324.1"/>
    </source>
</evidence>
<keyword evidence="2" id="KW-0472">Membrane</keyword>
<feature type="transmembrane region" description="Helical" evidence="2">
    <location>
        <begin position="33"/>
        <end position="51"/>
    </location>
</feature>
<feature type="region of interest" description="Disordered" evidence="1">
    <location>
        <begin position="1"/>
        <end position="26"/>
    </location>
</feature>
<accession>A0A1A6HSY1</accession>